<feature type="binding site" evidence="10">
    <location>
        <position position="93"/>
    </location>
    <ligand>
        <name>Zn(2+)</name>
        <dbReference type="ChEBI" id="CHEBI:29105"/>
    </ligand>
</feature>
<dbReference type="PIRSF" id="PIRSF004682">
    <property type="entry name" value="GmhB"/>
    <property type="match status" value="1"/>
</dbReference>
<feature type="binding site" evidence="10">
    <location>
        <position position="106"/>
    </location>
    <ligand>
        <name>Zn(2+)</name>
        <dbReference type="ChEBI" id="CHEBI:29105"/>
    </ligand>
</feature>
<accession>A0A1V4AX07</accession>
<evidence type="ECO:0000313" key="12">
    <source>
        <dbReference type="Proteomes" id="UP000189681"/>
    </source>
</evidence>
<dbReference type="EC" id="3.1.3.-" evidence="7"/>
<feature type="site" description="Contributes to substrate recognition" evidence="9">
    <location>
        <position position="110"/>
    </location>
</feature>
<dbReference type="GO" id="GO:0016791">
    <property type="term" value="F:phosphatase activity"/>
    <property type="evidence" value="ECO:0007669"/>
    <property type="project" value="InterPro"/>
</dbReference>
<feature type="binding site" evidence="10">
    <location>
        <position position="91"/>
    </location>
    <ligand>
        <name>Zn(2+)</name>
        <dbReference type="ChEBI" id="CHEBI:29105"/>
    </ligand>
</feature>
<dbReference type="GO" id="GO:0046872">
    <property type="term" value="F:metal ion binding"/>
    <property type="evidence" value="ECO:0007669"/>
    <property type="project" value="UniProtKB-KW"/>
</dbReference>
<sequence length="188" mass="21167">MKKRKAVFLDRDGTIIVHEHYLSSPDQLKLSPNASQGIRLFKEHGYLAIVITNQSGIARGFFDEERLMLIHEKLTNMLKNEGVLIDDWYYCPHHTEGVIEHYKVDCDCRKPKPGLILSAARKHHIDLAQSLMIGDAETDMLAGKNAGCTSILIRNVCTESTNTASISGMDYVVKDLLEAAQLFIRLKN</sequence>
<dbReference type="InterPro" id="IPR006543">
    <property type="entry name" value="Histidinol-phos"/>
</dbReference>
<keyword evidence="5 7" id="KW-0119">Carbohydrate metabolism</keyword>
<comment type="cofactor">
    <cofactor evidence="10">
        <name>Zn(2+)</name>
        <dbReference type="ChEBI" id="CHEBI:29105"/>
    </cofactor>
</comment>
<comment type="subcellular location">
    <subcellularLocation>
        <location evidence="1 7">Cytoplasm</location>
    </subcellularLocation>
</comment>
<feature type="binding site" evidence="10">
    <location>
        <position position="12"/>
    </location>
    <ligand>
        <name>Mg(2+)</name>
        <dbReference type="ChEBI" id="CHEBI:18420"/>
    </ligand>
</feature>
<comment type="caution">
    <text evidence="11">The sequence shown here is derived from an EMBL/GenBank/DDBJ whole genome shotgun (WGS) entry which is preliminary data.</text>
</comment>
<dbReference type="InterPro" id="IPR023214">
    <property type="entry name" value="HAD_sf"/>
</dbReference>
<evidence type="ECO:0000313" key="11">
    <source>
        <dbReference type="EMBL" id="OOP57549.1"/>
    </source>
</evidence>
<organism evidence="11 12">
    <name type="scientific">Candidatus Brocadia carolinensis</name>
    <dbReference type="NCBI Taxonomy" id="1004156"/>
    <lineage>
        <taxon>Bacteria</taxon>
        <taxon>Pseudomonadati</taxon>
        <taxon>Planctomycetota</taxon>
        <taxon>Candidatus Brocadiia</taxon>
        <taxon>Candidatus Brocadiales</taxon>
        <taxon>Candidatus Brocadiaceae</taxon>
        <taxon>Candidatus Brocadia</taxon>
    </lineage>
</organism>
<evidence type="ECO:0000256" key="8">
    <source>
        <dbReference type="PIRSR" id="PIRSR004682-1"/>
    </source>
</evidence>
<evidence type="ECO:0000256" key="4">
    <source>
        <dbReference type="ARBA" id="ARBA00022801"/>
    </source>
</evidence>
<dbReference type="InterPro" id="IPR004446">
    <property type="entry name" value="Heptose_bisP_phosphatase"/>
</dbReference>
<evidence type="ECO:0000256" key="5">
    <source>
        <dbReference type="ARBA" id="ARBA00023277"/>
    </source>
</evidence>
<evidence type="ECO:0000256" key="10">
    <source>
        <dbReference type="PIRSR" id="PIRSR004682-4"/>
    </source>
</evidence>
<evidence type="ECO:0000256" key="6">
    <source>
        <dbReference type="ARBA" id="ARBA00031828"/>
    </source>
</evidence>
<dbReference type="Pfam" id="PF13242">
    <property type="entry name" value="Hydrolase_like"/>
    <property type="match status" value="1"/>
</dbReference>
<feature type="active site" description="Nucleophile" evidence="8">
    <location>
        <position position="10"/>
    </location>
</feature>
<dbReference type="InterPro" id="IPR036412">
    <property type="entry name" value="HAD-like_sf"/>
</dbReference>
<comment type="similarity">
    <text evidence="7">Belongs to the gmhB family.</text>
</comment>
<feature type="binding site" evidence="10">
    <location>
        <position position="135"/>
    </location>
    <ligand>
        <name>Mg(2+)</name>
        <dbReference type="ChEBI" id="CHEBI:18420"/>
    </ligand>
</feature>
<dbReference type="CDD" id="cd07503">
    <property type="entry name" value="HAD_HisB-N"/>
    <property type="match status" value="1"/>
</dbReference>
<dbReference type="NCBIfam" id="TIGR00213">
    <property type="entry name" value="GmhB_yaeD"/>
    <property type="match status" value="1"/>
</dbReference>
<evidence type="ECO:0000256" key="3">
    <source>
        <dbReference type="ARBA" id="ARBA00022723"/>
    </source>
</evidence>
<dbReference type="STRING" id="1004156.AYP45_02540"/>
<dbReference type="GO" id="GO:0005737">
    <property type="term" value="C:cytoplasm"/>
    <property type="evidence" value="ECO:0007669"/>
    <property type="project" value="UniProtKB-SubCell"/>
</dbReference>
<reference evidence="11 12" key="1">
    <citation type="journal article" date="2017" name="Water Res.">
        <title>Discovery and metagenomic analysis of an anammox bacterial enrichment related to Candidatus "Brocadia caroliniensis" in a full-scale glycerol-fed nitritation-denitritation separate centrate treatment process.</title>
        <authorList>
            <person name="Park H."/>
            <person name="Brotto A.C."/>
            <person name="van Loosdrecht M.C."/>
            <person name="Chandran K."/>
        </authorList>
    </citation>
    <scope>NUCLEOTIDE SEQUENCE [LARGE SCALE GENOMIC DNA]</scope>
    <source>
        <strain evidence="11">26THWARD</strain>
    </source>
</reference>
<evidence type="ECO:0000256" key="1">
    <source>
        <dbReference type="ARBA" id="ARBA00004496"/>
    </source>
</evidence>
<keyword evidence="4 7" id="KW-0378">Hydrolase</keyword>
<dbReference type="EMBL" id="AYTS01000024">
    <property type="protein sequence ID" value="OOP57549.1"/>
    <property type="molecule type" value="Genomic_DNA"/>
</dbReference>
<dbReference type="Proteomes" id="UP000189681">
    <property type="component" value="Unassembled WGS sequence"/>
</dbReference>
<dbReference type="PANTHER" id="PTHR42891:SF1">
    <property type="entry name" value="D-GLYCERO-BETA-D-MANNO-HEPTOSE-1,7-BISPHOSPHATE 7-PHOSPHATASE"/>
    <property type="match status" value="1"/>
</dbReference>
<dbReference type="InterPro" id="IPR006549">
    <property type="entry name" value="HAD-SF_hydro_IIIA"/>
</dbReference>
<keyword evidence="10" id="KW-0862">Zinc</keyword>
<dbReference type="PANTHER" id="PTHR42891">
    <property type="entry name" value="D-GLYCERO-BETA-D-MANNO-HEPTOSE-1,7-BISPHOSPHATE 7-PHOSPHATASE"/>
    <property type="match status" value="1"/>
</dbReference>
<gene>
    <name evidence="11" type="ORF">AYP45_02540</name>
</gene>
<comment type="cofactor">
    <cofactor evidence="10">
        <name>Mg(2+)</name>
        <dbReference type="ChEBI" id="CHEBI:18420"/>
    </cofactor>
</comment>
<keyword evidence="3 10" id="KW-0479">Metal-binding</keyword>
<name>A0A1V4AX07_9BACT</name>
<feature type="site" description="Stabilizes the phosphoryl group" evidence="9">
    <location>
        <position position="52"/>
    </location>
</feature>
<evidence type="ECO:0000256" key="7">
    <source>
        <dbReference type="PIRNR" id="PIRNR004682"/>
    </source>
</evidence>
<feature type="active site" description="Proton donor" evidence="8">
    <location>
        <position position="12"/>
    </location>
</feature>
<dbReference type="GO" id="GO:0005975">
    <property type="term" value="P:carbohydrate metabolic process"/>
    <property type="evidence" value="ECO:0007669"/>
    <property type="project" value="InterPro"/>
</dbReference>
<feature type="binding site" evidence="10">
    <location>
        <position position="108"/>
    </location>
    <ligand>
        <name>Zn(2+)</name>
        <dbReference type="ChEBI" id="CHEBI:29105"/>
    </ligand>
</feature>
<evidence type="ECO:0000256" key="2">
    <source>
        <dbReference type="ARBA" id="ARBA00022490"/>
    </source>
</evidence>
<feature type="binding site" evidence="10">
    <location>
        <position position="10"/>
    </location>
    <ligand>
        <name>Mg(2+)</name>
        <dbReference type="ChEBI" id="CHEBI:18420"/>
    </ligand>
</feature>
<keyword evidence="2 7" id="KW-0963">Cytoplasm</keyword>
<dbReference type="Gene3D" id="3.40.50.1000">
    <property type="entry name" value="HAD superfamily/HAD-like"/>
    <property type="match status" value="1"/>
</dbReference>
<dbReference type="NCBIfam" id="TIGR01662">
    <property type="entry name" value="HAD-SF-IIIA"/>
    <property type="match status" value="1"/>
</dbReference>
<protein>
    <recommendedName>
        <fullName evidence="6 7">D,D-heptose 1,7-bisphosphate phosphatase</fullName>
        <ecNumber evidence="7">3.1.3.-</ecNumber>
    </recommendedName>
</protein>
<feature type="site" description="Contributes to substrate recognition" evidence="9">
    <location>
        <position position="109"/>
    </location>
</feature>
<dbReference type="SUPFAM" id="SSF56784">
    <property type="entry name" value="HAD-like"/>
    <property type="match status" value="1"/>
</dbReference>
<proteinExistence type="inferred from homology"/>
<dbReference type="NCBIfam" id="TIGR01656">
    <property type="entry name" value="Histidinol-ppas"/>
    <property type="match status" value="1"/>
</dbReference>
<dbReference type="AlphaFoldDB" id="A0A1V4AX07"/>
<keyword evidence="10" id="KW-0460">Magnesium</keyword>
<evidence type="ECO:0000256" key="9">
    <source>
        <dbReference type="PIRSR" id="PIRSR004682-3"/>
    </source>
</evidence>